<dbReference type="Gene3D" id="2.40.70.10">
    <property type="entry name" value="Acid Proteases"/>
    <property type="match status" value="1"/>
</dbReference>
<reference evidence="2" key="2">
    <citation type="submission" date="2022-01" db="EMBL/GenBank/DDBJ databases">
        <authorList>
            <person name="Yamashiro T."/>
            <person name="Shiraishi A."/>
            <person name="Satake H."/>
            <person name="Nakayama K."/>
        </authorList>
    </citation>
    <scope>NUCLEOTIDE SEQUENCE</scope>
</reference>
<feature type="domain" description="CCHC-type" evidence="1">
    <location>
        <begin position="34"/>
        <end position="50"/>
    </location>
</feature>
<dbReference type="InterPro" id="IPR001878">
    <property type="entry name" value="Znf_CCHC"/>
</dbReference>
<reference evidence="2" key="1">
    <citation type="journal article" date="2022" name="Int. J. Mol. Sci.">
        <title>Draft Genome of Tanacetum Coccineum: Genomic Comparison of Closely Related Tanacetum-Family Plants.</title>
        <authorList>
            <person name="Yamashiro T."/>
            <person name="Shiraishi A."/>
            <person name="Nakayama K."/>
            <person name="Satake H."/>
        </authorList>
    </citation>
    <scope>NUCLEOTIDE SEQUENCE</scope>
</reference>
<proteinExistence type="predicted"/>
<dbReference type="Proteomes" id="UP001151760">
    <property type="component" value="Unassembled WGS sequence"/>
</dbReference>
<dbReference type="Gene3D" id="4.10.60.10">
    <property type="entry name" value="Zinc finger, CCHC-type"/>
    <property type="match status" value="1"/>
</dbReference>
<evidence type="ECO:0000313" key="3">
    <source>
        <dbReference type="Proteomes" id="UP001151760"/>
    </source>
</evidence>
<dbReference type="InterPro" id="IPR021109">
    <property type="entry name" value="Peptidase_aspartic_dom_sf"/>
</dbReference>
<dbReference type="EMBL" id="BQNB010011952">
    <property type="protein sequence ID" value="GJS97308.1"/>
    <property type="molecule type" value="Genomic_DNA"/>
</dbReference>
<keyword evidence="2" id="KW-0808">Transferase</keyword>
<keyword evidence="2" id="KW-0695">RNA-directed DNA polymerase</keyword>
<gene>
    <name evidence="2" type="ORF">Tco_0804276</name>
</gene>
<dbReference type="GO" id="GO:0003964">
    <property type="term" value="F:RNA-directed DNA polymerase activity"/>
    <property type="evidence" value="ECO:0007669"/>
    <property type="project" value="UniProtKB-KW"/>
</dbReference>
<dbReference type="PANTHER" id="PTHR15503">
    <property type="entry name" value="LDOC1 RELATED"/>
    <property type="match status" value="1"/>
</dbReference>
<dbReference type="SMART" id="SM00343">
    <property type="entry name" value="ZnF_C2HC"/>
    <property type="match status" value="2"/>
</dbReference>
<name>A0ABQ5A8D6_9ASTR</name>
<dbReference type="InterPro" id="IPR036875">
    <property type="entry name" value="Znf_CCHC_sf"/>
</dbReference>
<sequence length="262" mass="29090">MAYAAGNGDKKPYKGTKPLCPKCNFNHYGPCIPTCNNSKKLGHLAKDCSSRPATVNNNNNNCNNNNPRAQGANTNAIVCFENGALGHFKKDCPQWKNKNQGNGNAIASAYAVGVAGQNPDNNVVTATFHVDLMPVEMGTYDVIIGMDWLTKYQAVIDCAKKIVHPEVSAKRMSRLFGTYYHQGDWRQVKEEATARCTDLKDFPKVFPEDLLGSPHTRQVNSHRSSTMVLHLKARHLIDQAPSKMKELADQLAKLSRQRLYKT</sequence>
<evidence type="ECO:0000259" key="1">
    <source>
        <dbReference type="SMART" id="SM00343"/>
    </source>
</evidence>
<comment type="caution">
    <text evidence="2">The sequence shown here is derived from an EMBL/GenBank/DDBJ whole genome shotgun (WGS) entry which is preliminary data.</text>
</comment>
<feature type="domain" description="CCHC-type" evidence="1">
    <location>
        <begin position="78"/>
        <end position="94"/>
    </location>
</feature>
<dbReference type="PANTHER" id="PTHR15503:SF42">
    <property type="entry name" value="ZINC FINGER, CCHC-TYPE, RETROTRANSPOSON GAG DOMAIN, ASPARTIC PEPTIDASE DOMAIN PROTEIN-RELATED"/>
    <property type="match status" value="1"/>
</dbReference>
<dbReference type="Pfam" id="PF08284">
    <property type="entry name" value="RVP_2"/>
    <property type="match status" value="1"/>
</dbReference>
<dbReference type="InterPro" id="IPR032567">
    <property type="entry name" value="RTL1-rel"/>
</dbReference>
<dbReference type="SUPFAM" id="SSF57756">
    <property type="entry name" value="Retrovirus zinc finger-like domains"/>
    <property type="match status" value="1"/>
</dbReference>
<evidence type="ECO:0000313" key="2">
    <source>
        <dbReference type="EMBL" id="GJS97308.1"/>
    </source>
</evidence>
<organism evidence="2 3">
    <name type="scientific">Tanacetum coccineum</name>
    <dbReference type="NCBI Taxonomy" id="301880"/>
    <lineage>
        <taxon>Eukaryota</taxon>
        <taxon>Viridiplantae</taxon>
        <taxon>Streptophyta</taxon>
        <taxon>Embryophyta</taxon>
        <taxon>Tracheophyta</taxon>
        <taxon>Spermatophyta</taxon>
        <taxon>Magnoliopsida</taxon>
        <taxon>eudicotyledons</taxon>
        <taxon>Gunneridae</taxon>
        <taxon>Pentapetalae</taxon>
        <taxon>asterids</taxon>
        <taxon>campanulids</taxon>
        <taxon>Asterales</taxon>
        <taxon>Asteraceae</taxon>
        <taxon>Asteroideae</taxon>
        <taxon>Anthemideae</taxon>
        <taxon>Anthemidinae</taxon>
        <taxon>Tanacetum</taxon>
    </lineage>
</organism>
<keyword evidence="2" id="KW-0548">Nucleotidyltransferase</keyword>
<accession>A0ABQ5A8D6</accession>
<keyword evidence="3" id="KW-1185">Reference proteome</keyword>
<protein>
    <submittedName>
        <fullName evidence="2">Reverse transcriptase domain-containing protein</fullName>
    </submittedName>
</protein>